<keyword evidence="3" id="KW-1185">Reference proteome</keyword>
<gene>
    <name evidence="2" type="ORF">CR513_21154</name>
</gene>
<feature type="non-terminal residue" evidence="2">
    <location>
        <position position="1"/>
    </location>
</feature>
<reference evidence="2" key="1">
    <citation type="submission" date="2018-05" db="EMBL/GenBank/DDBJ databases">
        <title>Draft genome of Mucuna pruriens seed.</title>
        <authorList>
            <person name="Nnadi N.E."/>
            <person name="Vos R."/>
            <person name="Hasami M.H."/>
            <person name="Devisetty U.K."/>
            <person name="Aguiy J.C."/>
        </authorList>
    </citation>
    <scope>NUCLEOTIDE SEQUENCE [LARGE SCALE GENOMIC DNA]</scope>
    <source>
        <strain evidence="2">JCA_2017</strain>
    </source>
</reference>
<protein>
    <submittedName>
        <fullName evidence="2">Uncharacterized protein</fullName>
    </submittedName>
</protein>
<organism evidence="2 3">
    <name type="scientific">Mucuna pruriens</name>
    <name type="common">Velvet bean</name>
    <name type="synonym">Dolichos pruriens</name>
    <dbReference type="NCBI Taxonomy" id="157652"/>
    <lineage>
        <taxon>Eukaryota</taxon>
        <taxon>Viridiplantae</taxon>
        <taxon>Streptophyta</taxon>
        <taxon>Embryophyta</taxon>
        <taxon>Tracheophyta</taxon>
        <taxon>Spermatophyta</taxon>
        <taxon>Magnoliopsida</taxon>
        <taxon>eudicotyledons</taxon>
        <taxon>Gunneridae</taxon>
        <taxon>Pentapetalae</taxon>
        <taxon>rosids</taxon>
        <taxon>fabids</taxon>
        <taxon>Fabales</taxon>
        <taxon>Fabaceae</taxon>
        <taxon>Papilionoideae</taxon>
        <taxon>50 kb inversion clade</taxon>
        <taxon>NPAAA clade</taxon>
        <taxon>indigoferoid/millettioid clade</taxon>
        <taxon>Phaseoleae</taxon>
        <taxon>Mucuna</taxon>
    </lineage>
</organism>
<feature type="region of interest" description="Disordered" evidence="1">
    <location>
        <begin position="86"/>
        <end position="117"/>
    </location>
</feature>
<name>A0A371H0A0_MUCPR</name>
<sequence>MCETNRISHRYVDSTTDADMNTKYLNRGDPTILSFTRPKEKWHPSEHRRRGFAFVCVVSLRIVKKMGKQIVPVKWVIDALFPFPNIQEGQNHADEPNKRTIGLDPAGPGKPSGKTQQ</sequence>
<dbReference type="Proteomes" id="UP000257109">
    <property type="component" value="Unassembled WGS sequence"/>
</dbReference>
<evidence type="ECO:0000313" key="2">
    <source>
        <dbReference type="EMBL" id="RDX96215.1"/>
    </source>
</evidence>
<proteinExistence type="predicted"/>
<accession>A0A371H0A0</accession>
<evidence type="ECO:0000313" key="3">
    <source>
        <dbReference type="Proteomes" id="UP000257109"/>
    </source>
</evidence>
<dbReference type="EMBL" id="QJKJ01003942">
    <property type="protein sequence ID" value="RDX96215.1"/>
    <property type="molecule type" value="Genomic_DNA"/>
</dbReference>
<comment type="caution">
    <text evidence="2">The sequence shown here is derived from an EMBL/GenBank/DDBJ whole genome shotgun (WGS) entry which is preliminary data.</text>
</comment>
<dbReference type="AlphaFoldDB" id="A0A371H0A0"/>
<evidence type="ECO:0000256" key="1">
    <source>
        <dbReference type="SAM" id="MobiDB-lite"/>
    </source>
</evidence>